<evidence type="ECO:0000259" key="1">
    <source>
        <dbReference type="Pfam" id="PF09359"/>
    </source>
</evidence>
<protein>
    <submittedName>
        <fullName evidence="2">Transporter</fullName>
    </submittedName>
</protein>
<comment type="caution">
    <text evidence="2">The sequence shown here is derived from an EMBL/GenBank/DDBJ whole genome shotgun (WGS) entry which is preliminary data.</text>
</comment>
<dbReference type="InterPro" id="IPR018966">
    <property type="entry name" value="VTC_domain"/>
</dbReference>
<proteinExistence type="predicted"/>
<dbReference type="GO" id="GO:0006799">
    <property type="term" value="P:polyphosphate biosynthetic process"/>
    <property type="evidence" value="ECO:0007669"/>
    <property type="project" value="UniProtKB-ARBA"/>
</dbReference>
<keyword evidence="3" id="KW-1185">Reference proteome</keyword>
<evidence type="ECO:0000313" key="3">
    <source>
        <dbReference type="Proteomes" id="UP000193160"/>
    </source>
</evidence>
<gene>
    <name evidence="2" type="ORF">B7712_01900</name>
</gene>
<evidence type="ECO:0000313" key="2">
    <source>
        <dbReference type="EMBL" id="ORO73394.1"/>
    </source>
</evidence>
<feature type="domain" description="VTC" evidence="1">
    <location>
        <begin position="19"/>
        <end position="245"/>
    </location>
</feature>
<dbReference type="EMBL" id="NCUT01000026">
    <property type="protein sequence ID" value="ORO73394.1"/>
    <property type="molecule type" value="Genomic_DNA"/>
</dbReference>
<dbReference type="Proteomes" id="UP000193160">
    <property type="component" value="Unassembled WGS sequence"/>
</dbReference>
<reference evidence="2 3" key="1">
    <citation type="journal article" date="2016" name="Eur. J. Clin. Microbiol. Infect. Dis.">
        <title>Whole genome sequencing as a tool for phylogenetic analysis of clinical strains of Mitis group streptococci.</title>
        <authorList>
            <person name="Rasmussen L.H."/>
            <person name="Dargis R."/>
            <person name="Hojholt K."/>
            <person name="Christensen J.J."/>
            <person name="Skovgaard O."/>
            <person name="Justesen U.S."/>
            <person name="Rosenvinge F.S."/>
            <person name="Moser C."/>
            <person name="Lukjancenko O."/>
            <person name="Rasmussen S."/>
            <person name="Nielsen X.C."/>
        </authorList>
    </citation>
    <scope>NUCLEOTIDE SEQUENCE [LARGE SCALE GENOMIC DNA]</scope>
    <source>
        <strain evidence="2 3">B_007274_11</strain>
    </source>
</reference>
<organism evidence="2 3">
    <name type="scientific">Streptococcus oralis subsp. oralis</name>
    <dbReference type="NCBI Taxonomy" id="1891914"/>
    <lineage>
        <taxon>Bacteria</taxon>
        <taxon>Bacillati</taxon>
        <taxon>Bacillota</taxon>
        <taxon>Bacilli</taxon>
        <taxon>Lactobacillales</taxon>
        <taxon>Streptococcaceae</taxon>
        <taxon>Streptococcus</taxon>
    </lineage>
</organism>
<dbReference type="CDD" id="cd07750">
    <property type="entry name" value="PolyPPase_VTC_like"/>
    <property type="match status" value="1"/>
</dbReference>
<accession>A0A1X1IJK3</accession>
<dbReference type="Pfam" id="PF09359">
    <property type="entry name" value="VTC"/>
    <property type="match status" value="1"/>
</dbReference>
<name>A0A1X1IJK3_STROR</name>
<dbReference type="InterPro" id="IPR042267">
    <property type="entry name" value="VTC_sf"/>
</dbReference>
<sequence length="267" mass="31052">MIYLKEKLLMKPLETSFERIETKYLVSKTDLQDLIEDLKDYLVEDDYPTSTISNIDFDTEDFQLIQDSLQDQHKKEKIRMRTYLAQPSADSPVFLEIKSKDDSGIGHKHRVLSQSDTITQLITKGWGEDLIKDSFMVAEVQKLRQRYSEALKPRIYISYDRFSLKEKKKIPGFPYQKIRVTLDQNLTYRDKQVCLFADKEGLPLIEDELVIMEIKAPGDKPQWLEDILDKYGLVEQKFSKYSCAYHKSQGLAYAPQPIGESVGNAYV</sequence>
<dbReference type="AlphaFoldDB" id="A0A1X1IJK3"/>
<dbReference type="Gene3D" id="3.20.100.30">
    <property type="entry name" value="VTC, catalytic tunnel domain"/>
    <property type="match status" value="1"/>
</dbReference>